<comment type="caution">
    <text evidence="2">The sequence shown here is derived from an EMBL/GenBank/DDBJ whole genome shotgun (WGS) entry which is preliminary data.</text>
</comment>
<dbReference type="PROSITE" id="PS00061">
    <property type="entry name" value="ADH_SHORT"/>
    <property type="match status" value="1"/>
</dbReference>
<dbReference type="Gene3D" id="3.40.50.720">
    <property type="entry name" value="NAD(P)-binding Rossmann-like Domain"/>
    <property type="match status" value="1"/>
</dbReference>
<dbReference type="EMBL" id="JBHSNY010000007">
    <property type="protein sequence ID" value="MFC5636502.1"/>
    <property type="molecule type" value="Genomic_DNA"/>
</dbReference>
<name>A0ABW0UT87_9ACTN</name>
<keyword evidence="3" id="KW-1185">Reference proteome</keyword>
<dbReference type="PRINTS" id="PR00081">
    <property type="entry name" value="GDHRDH"/>
</dbReference>
<dbReference type="InterPro" id="IPR036291">
    <property type="entry name" value="NAD(P)-bd_dom_sf"/>
</dbReference>
<organism evidence="2 3">
    <name type="scientific">Streptomyces bullii</name>
    <dbReference type="NCBI Taxonomy" id="349910"/>
    <lineage>
        <taxon>Bacteria</taxon>
        <taxon>Bacillati</taxon>
        <taxon>Actinomycetota</taxon>
        <taxon>Actinomycetes</taxon>
        <taxon>Kitasatosporales</taxon>
        <taxon>Streptomycetaceae</taxon>
        <taxon>Streptomyces</taxon>
    </lineage>
</organism>
<dbReference type="PANTHER" id="PTHR42760:SF40">
    <property type="entry name" value="3-OXOACYL-[ACYL-CARRIER-PROTEIN] REDUCTASE, CHLOROPLASTIC"/>
    <property type="match status" value="1"/>
</dbReference>
<dbReference type="InterPro" id="IPR020904">
    <property type="entry name" value="Sc_DH/Rdtase_CS"/>
</dbReference>
<dbReference type="Proteomes" id="UP001596154">
    <property type="component" value="Unassembled WGS sequence"/>
</dbReference>
<dbReference type="RefSeq" id="WP_381024427.1">
    <property type="nucleotide sequence ID" value="NZ_JBHSNY010000007.1"/>
</dbReference>
<comment type="similarity">
    <text evidence="1">Belongs to the short-chain dehydrogenases/reductases (SDR) family.</text>
</comment>
<dbReference type="PANTHER" id="PTHR42760">
    <property type="entry name" value="SHORT-CHAIN DEHYDROGENASES/REDUCTASES FAMILY MEMBER"/>
    <property type="match status" value="1"/>
</dbReference>
<evidence type="ECO:0000313" key="2">
    <source>
        <dbReference type="EMBL" id="MFC5636502.1"/>
    </source>
</evidence>
<evidence type="ECO:0000313" key="3">
    <source>
        <dbReference type="Proteomes" id="UP001596154"/>
    </source>
</evidence>
<sequence length="114" mass="11703">MSSVSAVGDAARVDYGSAKAGLIGFAKSHALQLGRHGITANAIAPGFVVSDMTRASARHLGRDFEEFRRSAARSILVGRVGEPEDIAHTAFFLVSPEAGFVSGQAVHVAGGPVG</sequence>
<gene>
    <name evidence="2" type="ORF">ACFPZJ_22415</name>
</gene>
<dbReference type="Pfam" id="PF13561">
    <property type="entry name" value="adh_short_C2"/>
    <property type="match status" value="1"/>
</dbReference>
<protein>
    <submittedName>
        <fullName evidence="2">SDR family oxidoreductase</fullName>
    </submittedName>
</protein>
<evidence type="ECO:0000256" key="1">
    <source>
        <dbReference type="ARBA" id="ARBA00006484"/>
    </source>
</evidence>
<accession>A0ABW0UT87</accession>
<dbReference type="InterPro" id="IPR002347">
    <property type="entry name" value="SDR_fam"/>
</dbReference>
<proteinExistence type="inferred from homology"/>
<reference evidence="3" key="1">
    <citation type="journal article" date="2019" name="Int. J. Syst. Evol. Microbiol.">
        <title>The Global Catalogue of Microorganisms (GCM) 10K type strain sequencing project: providing services to taxonomists for standard genome sequencing and annotation.</title>
        <authorList>
            <consortium name="The Broad Institute Genomics Platform"/>
            <consortium name="The Broad Institute Genome Sequencing Center for Infectious Disease"/>
            <person name="Wu L."/>
            <person name="Ma J."/>
        </authorList>
    </citation>
    <scope>NUCLEOTIDE SEQUENCE [LARGE SCALE GENOMIC DNA]</scope>
    <source>
        <strain evidence="3">CGMCC 4.7248</strain>
    </source>
</reference>
<dbReference type="SUPFAM" id="SSF51735">
    <property type="entry name" value="NAD(P)-binding Rossmann-fold domains"/>
    <property type="match status" value="1"/>
</dbReference>